<keyword evidence="4" id="KW-1185">Reference proteome</keyword>
<protein>
    <submittedName>
        <fullName evidence="3">Uncharacterized conserved protein, DUF697 family</fullName>
    </submittedName>
</protein>
<dbReference type="Pfam" id="PF01926">
    <property type="entry name" value="MMR_HSR1"/>
    <property type="match status" value="1"/>
</dbReference>
<dbReference type="GO" id="GO:0005525">
    <property type="term" value="F:GTP binding"/>
    <property type="evidence" value="ECO:0007669"/>
    <property type="project" value="InterPro"/>
</dbReference>
<dbReference type="SUPFAM" id="SSF52540">
    <property type="entry name" value="P-loop containing nucleoside triphosphate hydrolases"/>
    <property type="match status" value="1"/>
</dbReference>
<dbReference type="InterPro" id="IPR006073">
    <property type="entry name" value="GTP-bd"/>
</dbReference>
<feature type="domain" description="G" evidence="2">
    <location>
        <begin position="119"/>
        <end position="236"/>
    </location>
</feature>
<evidence type="ECO:0000313" key="4">
    <source>
        <dbReference type="Proteomes" id="UP000183104"/>
    </source>
</evidence>
<gene>
    <name evidence="3" type="ORF">SAMN05661077_1168</name>
</gene>
<evidence type="ECO:0000259" key="2">
    <source>
        <dbReference type="Pfam" id="PF01926"/>
    </source>
</evidence>
<dbReference type="Proteomes" id="UP000183104">
    <property type="component" value="Unassembled WGS sequence"/>
</dbReference>
<dbReference type="Gene3D" id="3.40.50.300">
    <property type="entry name" value="P-loop containing nucleotide triphosphate hydrolases"/>
    <property type="match status" value="1"/>
</dbReference>
<dbReference type="PANTHER" id="PTHR11649:SF13">
    <property type="entry name" value="ENGB-TYPE G DOMAIN-CONTAINING PROTEIN"/>
    <property type="match status" value="1"/>
</dbReference>
<proteinExistence type="predicted"/>
<dbReference type="InterPro" id="IPR027417">
    <property type="entry name" value="P-loop_NTPase"/>
</dbReference>
<name>A0A1G5D3I8_9GAMM</name>
<organism evidence="3 4">
    <name type="scientific">Thiohalorhabdus denitrificans</name>
    <dbReference type="NCBI Taxonomy" id="381306"/>
    <lineage>
        <taxon>Bacteria</taxon>
        <taxon>Pseudomonadati</taxon>
        <taxon>Pseudomonadota</taxon>
        <taxon>Gammaproteobacteria</taxon>
        <taxon>Thiohalorhabdales</taxon>
        <taxon>Thiohalorhabdaceae</taxon>
        <taxon>Thiohalorhabdus</taxon>
    </lineage>
</organism>
<dbReference type="EMBL" id="FMUN01000003">
    <property type="protein sequence ID" value="SCY09313.1"/>
    <property type="molecule type" value="Genomic_DNA"/>
</dbReference>
<dbReference type="AlphaFoldDB" id="A0A1G5D3I8"/>
<sequence length="451" mass="49966">MRTELATKSDVSFWKIILEQMSCHLGQSSISLVPTKKPGVRWLVLVGLCGEGLSKYRTIAEKRNSSKKPTLVKNSSTKREKSIGERGVMEDQSFNEEDFKGKFKEEYKKYRSSISKPNILVMGGTGTGKSSLVNMVFGEERAQVGAGEPVTSGIKPYESEFVTIYDSEGYESGKENQNKYKENIVKFVTDREGKLEKQIHLVWYCISFASHRIWDIDIELVKEIKYKKIPIAVIFTQADVVSDEDAEKLIQTFKESCPGVPVFEVSKDPELGLSVEDLIDWAYENIDESVRHAFITAVKRGFNKKNAEAKNVIKLHSGIAASSAATPVPFSDAPLLVANQVTMLAKITSIWDIQGVDSIVSGGTLGQISTQVGRTLVGNLAKLIPGAGQAAGYIINASVASGLTAAIGWAVNDLCYRYKKDMLDGKNVDIQKYFDSEVLQELIKQYMKKEL</sequence>
<dbReference type="CDD" id="cd00882">
    <property type="entry name" value="Ras_like_GTPase"/>
    <property type="match status" value="1"/>
</dbReference>
<reference evidence="4" key="1">
    <citation type="submission" date="2016-10" db="EMBL/GenBank/DDBJ databases">
        <authorList>
            <person name="Varghese N."/>
        </authorList>
    </citation>
    <scope>NUCLEOTIDE SEQUENCE [LARGE SCALE GENOMIC DNA]</scope>
    <source>
        <strain evidence="4">HL 19</strain>
    </source>
</reference>
<evidence type="ECO:0000256" key="1">
    <source>
        <dbReference type="SAM" id="MobiDB-lite"/>
    </source>
</evidence>
<dbReference type="PANTHER" id="PTHR11649">
    <property type="entry name" value="MSS1/TRME-RELATED GTP-BINDING PROTEIN"/>
    <property type="match status" value="1"/>
</dbReference>
<feature type="region of interest" description="Disordered" evidence="1">
    <location>
        <begin position="64"/>
        <end position="85"/>
    </location>
</feature>
<evidence type="ECO:0000313" key="3">
    <source>
        <dbReference type="EMBL" id="SCY09313.1"/>
    </source>
</evidence>
<dbReference type="OrthoDB" id="9255830at2"/>
<accession>A0A1G5D3I8</accession>